<evidence type="ECO:0000256" key="2">
    <source>
        <dbReference type="SAM" id="Phobius"/>
    </source>
</evidence>
<organism evidence="3 4">
    <name type="scientific">Micromonospora tarensis</name>
    <dbReference type="NCBI Taxonomy" id="2806100"/>
    <lineage>
        <taxon>Bacteria</taxon>
        <taxon>Bacillati</taxon>
        <taxon>Actinomycetota</taxon>
        <taxon>Actinomycetes</taxon>
        <taxon>Micromonosporales</taxon>
        <taxon>Micromonosporaceae</taxon>
        <taxon>Micromonospora</taxon>
    </lineage>
</organism>
<keyword evidence="4" id="KW-1185">Reference proteome</keyword>
<evidence type="ECO:0000313" key="3">
    <source>
        <dbReference type="EMBL" id="MBM0277797.1"/>
    </source>
</evidence>
<keyword evidence="2" id="KW-0472">Membrane</keyword>
<comment type="caution">
    <text evidence="3">The sequence shown here is derived from an EMBL/GenBank/DDBJ whole genome shotgun (WGS) entry which is preliminary data.</text>
</comment>
<reference evidence="3 4" key="1">
    <citation type="submission" date="2021-01" db="EMBL/GenBank/DDBJ databases">
        <title>Draft genome sequence of Micromonospora sp. strain STR1s_6.</title>
        <authorList>
            <person name="Karlyshev A."/>
            <person name="Jawad R."/>
        </authorList>
    </citation>
    <scope>NUCLEOTIDE SEQUENCE [LARGE SCALE GENOMIC DNA]</scope>
    <source>
        <strain evidence="3 4">STR1S-6</strain>
    </source>
</reference>
<feature type="transmembrane region" description="Helical" evidence="2">
    <location>
        <begin position="39"/>
        <end position="61"/>
    </location>
</feature>
<proteinExistence type="predicted"/>
<dbReference type="Proteomes" id="UP000622245">
    <property type="component" value="Unassembled WGS sequence"/>
</dbReference>
<evidence type="ECO:0000313" key="4">
    <source>
        <dbReference type="Proteomes" id="UP000622245"/>
    </source>
</evidence>
<dbReference type="EMBL" id="JAEVHL010000123">
    <property type="protein sequence ID" value="MBM0277797.1"/>
    <property type="molecule type" value="Genomic_DNA"/>
</dbReference>
<evidence type="ECO:0000256" key="1">
    <source>
        <dbReference type="SAM" id="MobiDB-lite"/>
    </source>
</evidence>
<keyword evidence="2" id="KW-0812">Transmembrane</keyword>
<protein>
    <submittedName>
        <fullName evidence="3">Uncharacterized protein</fullName>
    </submittedName>
</protein>
<name>A0ABS1YKC1_9ACTN</name>
<sequence length="147" mass="15846">MTLPLDPRDDQAHIPQQATPAQRTDEPAPAPSRPTARRWLWIAAAVLVVLAIAGGTAYALMPSDEDNAVEQCQTAVSAKLKSPATAKYADDVTVASEDGNFGSYYEVTGEVDAENGFGALVRGDYRCKVNLEKDGSWLVTESSFDQR</sequence>
<gene>
    <name evidence="3" type="ORF">JM949_21670</name>
</gene>
<feature type="compositionally biased region" description="Basic and acidic residues" evidence="1">
    <location>
        <begin position="1"/>
        <end position="12"/>
    </location>
</feature>
<dbReference type="RefSeq" id="WP_203150204.1">
    <property type="nucleotide sequence ID" value="NZ_JAEVHL010000123.1"/>
</dbReference>
<feature type="region of interest" description="Disordered" evidence="1">
    <location>
        <begin position="1"/>
        <end position="33"/>
    </location>
</feature>
<accession>A0ABS1YKC1</accession>
<keyword evidence="2" id="KW-1133">Transmembrane helix</keyword>